<dbReference type="SUPFAM" id="SSF54001">
    <property type="entry name" value="Cysteine proteinases"/>
    <property type="match status" value="1"/>
</dbReference>
<dbReference type="PROSITE" id="PS51257">
    <property type="entry name" value="PROKAR_LIPOPROTEIN"/>
    <property type="match status" value="1"/>
</dbReference>
<protein>
    <submittedName>
        <fullName evidence="3">IdeS/Mac family cysteine endopeptidase</fullName>
        <ecNumber evidence="3">3.4.22.-</ecNumber>
    </submittedName>
</protein>
<dbReference type="InterPro" id="IPR038765">
    <property type="entry name" value="Papain-like_cys_pep_sf"/>
</dbReference>
<dbReference type="GO" id="GO:0008233">
    <property type="term" value="F:peptidase activity"/>
    <property type="evidence" value="ECO:0007669"/>
    <property type="project" value="InterPro"/>
</dbReference>
<dbReference type="EMBL" id="JADIMQ010000018">
    <property type="protein sequence ID" value="MBO8447894.1"/>
    <property type="molecule type" value="Genomic_DNA"/>
</dbReference>
<evidence type="ECO:0000256" key="1">
    <source>
        <dbReference type="ARBA" id="ARBA00004196"/>
    </source>
</evidence>
<dbReference type="Gene3D" id="3.90.70.10">
    <property type="entry name" value="Cysteine proteinases"/>
    <property type="match status" value="1"/>
</dbReference>
<reference evidence="3" key="2">
    <citation type="journal article" date="2021" name="PeerJ">
        <title>Extensive microbial diversity within the chicken gut microbiome revealed by metagenomics and culture.</title>
        <authorList>
            <person name="Gilroy R."/>
            <person name="Ravi A."/>
            <person name="Getino M."/>
            <person name="Pursley I."/>
            <person name="Horton D.L."/>
            <person name="Alikhan N.F."/>
            <person name="Baker D."/>
            <person name="Gharbi K."/>
            <person name="Hall N."/>
            <person name="Watson M."/>
            <person name="Adriaenssens E.M."/>
            <person name="Foster-Nyarko E."/>
            <person name="Jarju S."/>
            <person name="Secka A."/>
            <person name="Antonio M."/>
            <person name="Oren A."/>
            <person name="Chaudhuri R.R."/>
            <person name="La Ragione R."/>
            <person name="Hildebrand F."/>
            <person name="Pallen M.J."/>
        </authorList>
    </citation>
    <scope>NUCLEOTIDE SEQUENCE</scope>
    <source>
        <strain evidence="3">20514</strain>
    </source>
</reference>
<evidence type="ECO:0000313" key="3">
    <source>
        <dbReference type="EMBL" id="MBO8447894.1"/>
    </source>
</evidence>
<dbReference type="Proteomes" id="UP000810252">
    <property type="component" value="Unassembled WGS sequence"/>
</dbReference>
<accession>A0A9D9EMI8</accession>
<dbReference type="GO" id="GO:0030313">
    <property type="term" value="C:cell envelope"/>
    <property type="evidence" value="ECO:0007669"/>
    <property type="project" value="UniProtKB-SubCell"/>
</dbReference>
<comment type="subcellular location">
    <subcellularLocation>
        <location evidence="1">Cell envelope</location>
    </subcellularLocation>
</comment>
<proteinExistence type="predicted"/>
<dbReference type="InterPro" id="IPR042229">
    <property type="entry name" value="Listeria/Bacterioides_rpt_sf"/>
</dbReference>
<dbReference type="AlphaFoldDB" id="A0A9D9EMI8"/>
<evidence type="ECO:0000259" key="2">
    <source>
        <dbReference type="Pfam" id="PF09028"/>
    </source>
</evidence>
<name>A0A9D9EMI8_9BACT</name>
<evidence type="ECO:0000313" key="4">
    <source>
        <dbReference type="Proteomes" id="UP000810252"/>
    </source>
</evidence>
<reference evidence="3" key="1">
    <citation type="submission" date="2020-10" db="EMBL/GenBank/DDBJ databases">
        <authorList>
            <person name="Gilroy R."/>
        </authorList>
    </citation>
    <scope>NUCLEOTIDE SEQUENCE</scope>
    <source>
        <strain evidence="3">20514</strain>
    </source>
</reference>
<feature type="domain" description="Ig protease IdeS" evidence="2">
    <location>
        <begin position="338"/>
        <end position="410"/>
    </location>
</feature>
<keyword evidence="3" id="KW-0378">Hydrolase</keyword>
<dbReference type="Pfam" id="PF09028">
    <property type="entry name" value="Mac-1"/>
    <property type="match status" value="1"/>
</dbReference>
<organism evidence="3 4">
    <name type="scientific">Candidatus Cryptobacteroides merdigallinarum</name>
    <dbReference type="NCBI Taxonomy" id="2840770"/>
    <lineage>
        <taxon>Bacteria</taxon>
        <taxon>Pseudomonadati</taxon>
        <taxon>Bacteroidota</taxon>
        <taxon>Bacteroidia</taxon>
        <taxon>Bacteroidales</taxon>
        <taxon>Candidatus Cryptobacteroides</taxon>
    </lineage>
</organism>
<dbReference type="Gene3D" id="2.60.40.4270">
    <property type="entry name" value="Listeria-Bacteroides repeat domain"/>
    <property type="match status" value="1"/>
</dbReference>
<dbReference type="Pfam" id="PF09479">
    <property type="entry name" value="Flg_new"/>
    <property type="match status" value="1"/>
</dbReference>
<sequence length="602" mass="65738">MKIRLSAVAMIVMAAASCTRELPDVITGEREKLSFTVDAYPAFEEDGTRSVGTYDAGKTEWTDGDEIFVRIETAGGETKGITLENSGGSWTGTQTEIPVSDVASVTAVYSPVMQMDASGNMTLKSGMQKWQGEYMSVQGVNASGNVQIDFTSASRDYSRLRIASDPGNTVDVKISGFSSPGEKGSTSDLTASGLTADSKGNAYIYGSWKSGSSLEVTVSGSAKSFTLKESVPGRSYAVDAAGERVPGKFKVTFDLNGGTGVDQLVYWASPGESVELPKTAVREGYMLKGWYNQTLNVMFDYSSSGTSSVMVSDKDFYIVFIWEEITTEGATKYRNEDVWVKGIVPPSEDDWELASIAGDGYLVRWKPGLGWYNTNQNGRDMCWAATASNILHWWLDQNRTYVDRFIEQTGRDIPRTFHEAHNSDIFNNFVDHWPNAGNGTHIGFGWFLTGSDKIGGGAYFKEVFNGSVPVSDFMVSWALQRKDLNRMLEEAFEKGCAISIGINAMNGGAPHALTVWGAHFDDEGFADILYITNSATFITTRPPEQPAGIVKAVIGYTSNLETLMEGSTGKLSQRLYWITYYGLGQDKWEKYFSSSPGVASGE</sequence>
<dbReference type="InterPro" id="IPR013378">
    <property type="entry name" value="InlB-like_B-rpt"/>
</dbReference>
<gene>
    <name evidence="3" type="ORF">IAC29_01315</name>
</gene>
<dbReference type="InterPro" id="IPR015117">
    <property type="entry name" value="IdeS"/>
</dbReference>
<comment type="caution">
    <text evidence="3">The sequence shown here is derived from an EMBL/GenBank/DDBJ whole genome shotgun (WGS) entry which is preliminary data.</text>
</comment>
<dbReference type="EC" id="3.4.22.-" evidence="3"/>